<keyword evidence="4" id="KW-1185">Reference proteome</keyword>
<dbReference type="EMBL" id="CP120992">
    <property type="protein sequence ID" value="WLQ43431.1"/>
    <property type="molecule type" value="Genomic_DNA"/>
</dbReference>
<evidence type="ECO:0000313" key="4">
    <source>
        <dbReference type="Proteomes" id="UP001229952"/>
    </source>
</evidence>
<evidence type="ECO:0000256" key="2">
    <source>
        <dbReference type="SAM" id="Phobius"/>
    </source>
</evidence>
<accession>A0ABY9I970</accession>
<keyword evidence="2" id="KW-0812">Transmembrane</keyword>
<dbReference type="RefSeq" id="WP_306090958.1">
    <property type="nucleotide sequence ID" value="NZ_CP120992.1"/>
</dbReference>
<name>A0ABY9I970_9ACTN</name>
<organism evidence="3 4">
    <name type="scientific">Streptomyces laculatispora</name>
    <dbReference type="NCBI Taxonomy" id="887464"/>
    <lineage>
        <taxon>Bacteria</taxon>
        <taxon>Bacillati</taxon>
        <taxon>Actinomycetota</taxon>
        <taxon>Actinomycetes</taxon>
        <taxon>Kitasatosporales</taxon>
        <taxon>Streptomycetaceae</taxon>
        <taxon>Streptomyces</taxon>
    </lineage>
</organism>
<dbReference type="InterPro" id="IPR046151">
    <property type="entry name" value="DUF6153"/>
</dbReference>
<keyword evidence="2" id="KW-1133">Transmembrane helix</keyword>
<evidence type="ECO:0000256" key="1">
    <source>
        <dbReference type="SAM" id="MobiDB-lite"/>
    </source>
</evidence>
<dbReference type="Proteomes" id="UP001229952">
    <property type="component" value="Chromosome"/>
</dbReference>
<evidence type="ECO:0000313" key="3">
    <source>
        <dbReference type="EMBL" id="WLQ43431.1"/>
    </source>
</evidence>
<feature type="transmembrane region" description="Helical" evidence="2">
    <location>
        <begin position="82"/>
        <end position="104"/>
    </location>
</feature>
<proteinExistence type="predicted"/>
<sequence length="144" mass="15023">MFGMRGARYGQLLLFAALLFGIFTMHTVGHPAEHSGQGAAAMTASHATAPDAMAASHATAAGTVHPDARRPARPAPMQGMDPMAVCLAVLSVWGLALLTVLMVARRPADSVAGGAGTRSSWRPRPPPPPRPRKAVLTDLSVLRI</sequence>
<reference evidence="3 4" key="1">
    <citation type="submission" date="2023-03" db="EMBL/GenBank/DDBJ databases">
        <title>Isolation and description of six Streptomyces strains from soil environments, able to metabolize different microbial glucans.</title>
        <authorList>
            <person name="Widen T."/>
            <person name="Larsbrink J."/>
        </authorList>
    </citation>
    <scope>NUCLEOTIDE SEQUENCE [LARGE SCALE GENOMIC DNA]</scope>
    <source>
        <strain evidence="3 4">Mut2</strain>
    </source>
</reference>
<keyword evidence="2" id="KW-0472">Membrane</keyword>
<protein>
    <submittedName>
        <fullName evidence="3">DUF6153 family protein</fullName>
    </submittedName>
</protein>
<feature type="region of interest" description="Disordered" evidence="1">
    <location>
        <begin position="110"/>
        <end position="137"/>
    </location>
</feature>
<gene>
    <name evidence="3" type="ORF">P8A22_28035</name>
</gene>
<dbReference type="Pfam" id="PF19650">
    <property type="entry name" value="DUF6153"/>
    <property type="match status" value="1"/>
</dbReference>